<evidence type="ECO:0000256" key="5">
    <source>
        <dbReference type="ARBA" id="ARBA00022989"/>
    </source>
</evidence>
<reference evidence="10 11" key="1">
    <citation type="submission" date="2020-11" db="EMBL/GenBank/DDBJ databases">
        <title>Hymenobacter sp.</title>
        <authorList>
            <person name="Kim M.K."/>
        </authorList>
    </citation>
    <scope>NUCLEOTIDE SEQUENCE [LARGE SCALE GENOMIC DNA]</scope>
    <source>
        <strain evidence="10 11">BT594</strain>
    </source>
</reference>
<keyword evidence="6 8" id="KW-0472">Membrane</keyword>
<feature type="transmembrane region" description="Helical" evidence="8">
    <location>
        <begin position="235"/>
        <end position="257"/>
    </location>
</feature>
<dbReference type="Proteomes" id="UP000601099">
    <property type="component" value="Unassembled WGS sequence"/>
</dbReference>
<dbReference type="NCBIfam" id="TIGR00836">
    <property type="entry name" value="amt"/>
    <property type="match status" value="1"/>
</dbReference>
<dbReference type="Gene3D" id="1.10.3430.10">
    <property type="entry name" value="Ammonium transporter AmtB like domains"/>
    <property type="match status" value="1"/>
</dbReference>
<feature type="transmembrane region" description="Helical" evidence="8">
    <location>
        <begin position="130"/>
        <end position="155"/>
    </location>
</feature>
<keyword evidence="5 8" id="KW-1133">Transmembrane helix</keyword>
<evidence type="ECO:0000259" key="9">
    <source>
        <dbReference type="Pfam" id="PF00909"/>
    </source>
</evidence>
<feature type="transmembrane region" description="Helical" evidence="8">
    <location>
        <begin position="47"/>
        <end position="68"/>
    </location>
</feature>
<evidence type="ECO:0000256" key="8">
    <source>
        <dbReference type="RuleBase" id="RU362002"/>
    </source>
</evidence>
<evidence type="ECO:0000256" key="2">
    <source>
        <dbReference type="ARBA" id="ARBA00005887"/>
    </source>
</evidence>
<dbReference type="PANTHER" id="PTHR43029">
    <property type="entry name" value="AMMONIUM TRANSPORTER MEP2"/>
    <property type="match status" value="1"/>
</dbReference>
<keyword evidence="11" id="KW-1185">Reference proteome</keyword>
<feature type="transmembrane region" description="Helical" evidence="8">
    <location>
        <begin position="327"/>
        <end position="344"/>
    </location>
</feature>
<evidence type="ECO:0000313" key="11">
    <source>
        <dbReference type="Proteomes" id="UP000601099"/>
    </source>
</evidence>
<dbReference type="InterPro" id="IPR001905">
    <property type="entry name" value="Ammonium_transpt"/>
</dbReference>
<name>A0ABS0KYN4_9BACT</name>
<dbReference type="InterPro" id="IPR029020">
    <property type="entry name" value="Ammonium/urea_transptr"/>
</dbReference>
<evidence type="ECO:0000256" key="3">
    <source>
        <dbReference type="ARBA" id="ARBA00022448"/>
    </source>
</evidence>
<accession>A0ABS0KYN4</accession>
<dbReference type="Pfam" id="PF00909">
    <property type="entry name" value="Ammonium_transp"/>
    <property type="match status" value="1"/>
</dbReference>
<feature type="transmembrane region" description="Helical" evidence="8">
    <location>
        <begin position="356"/>
        <end position="375"/>
    </location>
</feature>
<evidence type="ECO:0000256" key="7">
    <source>
        <dbReference type="ARBA" id="ARBA00023177"/>
    </source>
</evidence>
<evidence type="ECO:0000256" key="1">
    <source>
        <dbReference type="ARBA" id="ARBA00004141"/>
    </source>
</evidence>
<dbReference type="PROSITE" id="PS01219">
    <property type="entry name" value="AMMONIUM_TRANSP"/>
    <property type="match status" value="1"/>
</dbReference>
<keyword evidence="4 8" id="KW-0812">Transmembrane</keyword>
<evidence type="ECO:0000256" key="6">
    <source>
        <dbReference type="ARBA" id="ARBA00023136"/>
    </source>
</evidence>
<dbReference type="SUPFAM" id="SSF111352">
    <property type="entry name" value="Ammonium transporter"/>
    <property type="match status" value="1"/>
</dbReference>
<evidence type="ECO:0000256" key="4">
    <source>
        <dbReference type="ARBA" id="ARBA00022692"/>
    </source>
</evidence>
<feature type="transmembrane region" description="Helical" evidence="8">
    <location>
        <begin position="301"/>
        <end position="321"/>
    </location>
</feature>
<comment type="subcellular location">
    <subcellularLocation>
        <location evidence="8">Cell membrane</location>
        <topology evidence="8">Multi-pass membrane protein</topology>
    </subcellularLocation>
    <subcellularLocation>
        <location evidence="1">Membrane</location>
        <topology evidence="1">Multi-pass membrane protein</topology>
    </subcellularLocation>
</comment>
<feature type="domain" description="Ammonium transporter AmtB-like" evidence="9">
    <location>
        <begin position="47"/>
        <end position="440"/>
    </location>
</feature>
<dbReference type="InterPro" id="IPR024041">
    <property type="entry name" value="NH4_transpt_AmtB-like_dom"/>
</dbReference>
<dbReference type="RefSeq" id="WP_196953495.1">
    <property type="nucleotide sequence ID" value="NZ_JADWYK010000001.1"/>
</dbReference>
<feature type="transmembrane region" description="Helical" evidence="8">
    <location>
        <begin position="200"/>
        <end position="223"/>
    </location>
</feature>
<dbReference type="InterPro" id="IPR018047">
    <property type="entry name" value="Ammonium_transpt_CS"/>
</dbReference>
<dbReference type="PANTHER" id="PTHR43029:SF10">
    <property type="entry name" value="AMMONIUM TRANSPORTER MEP2"/>
    <property type="match status" value="1"/>
</dbReference>
<protein>
    <recommendedName>
        <fullName evidence="8">Ammonium transporter</fullName>
    </recommendedName>
</protein>
<feature type="transmembrane region" description="Helical" evidence="8">
    <location>
        <begin position="387"/>
        <end position="410"/>
    </location>
</feature>
<organism evidence="10 11">
    <name type="scientific">Hymenobacter guriensis</name>
    <dbReference type="NCBI Taxonomy" id="2793065"/>
    <lineage>
        <taxon>Bacteria</taxon>
        <taxon>Pseudomonadati</taxon>
        <taxon>Bacteroidota</taxon>
        <taxon>Cytophagia</taxon>
        <taxon>Cytophagales</taxon>
        <taxon>Hymenobacteraceae</taxon>
        <taxon>Hymenobacter</taxon>
    </lineage>
</organism>
<keyword evidence="7 8" id="KW-0924">Ammonia transport</keyword>
<sequence>MSLTTSSRLSLSRLLLLGLFLAALAAAFIEVPHPAAAAGSLNGADVAWMLTATAFVLIMTPGLSFFYGGMVRPKNVISTMLQSFVALGIITIVFYFVGFSLAYGDSWHGLIGNPLTFAMLRNVGTAPNPAFAATIPFVLYFAFQLKFAIITPALITGSFAERVRFKGYLAFMVLFCLFIYCPLAHWTWHPEGFLRQWGVLDFAGGTVVHISAGIASLAGAMVLGRRKTHLRNTSFSTPNVPFVLLGTGLLWFGWFGFNAGSALGANELAAQSFVNTNLASAAALIAWLLVEIARGTKPTAVGACTGAVVGLVAITPAAGYVTYGQSILFGVIGALVSHAAVHWQNKRTTIDDTLDVFPCHGLGGIVGMLLTGVFADKVGLIHGTFTTFGYHVLGLLIVVTYSFVGSWLLLKLTGRFFALRVKDHEEELGLDLSQHEESTYHIDEEFEKTYRRALLEPETV</sequence>
<comment type="similarity">
    <text evidence="2 8">Belongs to the ammonia transporter channel (TC 1.A.11.2) family.</text>
</comment>
<dbReference type="EMBL" id="JADWYK010000001">
    <property type="protein sequence ID" value="MBG8552463.1"/>
    <property type="molecule type" value="Genomic_DNA"/>
</dbReference>
<feature type="transmembrane region" description="Helical" evidence="8">
    <location>
        <begin position="80"/>
        <end position="103"/>
    </location>
</feature>
<proteinExistence type="inferred from homology"/>
<gene>
    <name evidence="10" type="ORF">I5L79_02845</name>
</gene>
<feature type="transmembrane region" description="Helical" evidence="8">
    <location>
        <begin position="167"/>
        <end position="188"/>
    </location>
</feature>
<feature type="transmembrane region" description="Helical" evidence="8">
    <location>
        <begin position="269"/>
        <end position="289"/>
    </location>
</feature>
<evidence type="ECO:0000313" key="10">
    <source>
        <dbReference type="EMBL" id="MBG8552463.1"/>
    </source>
</evidence>
<comment type="caution">
    <text evidence="10">The sequence shown here is derived from an EMBL/GenBank/DDBJ whole genome shotgun (WGS) entry which is preliminary data.</text>
</comment>
<keyword evidence="3 8" id="KW-0813">Transport</keyword>